<gene>
    <name evidence="5" type="ORF">EBB45_01120</name>
</gene>
<dbReference type="GO" id="GO:0009264">
    <property type="term" value="P:deoxyribonucleotide catabolic process"/>
    <property type="evidence" value="ECO:0007669"/>
    <property type="project" value="InterPro"/>
</dbReference>
<dbReference type="PANTHER" id="PTHR35134:SF2">
    <property type="entry name" value="NUCLEOTIDASE YQFW-RELATED"/>
    <property type="match status" value="1"/>
</dbReference>
<comment type="caution">
    <text evidence="5">The sequence shown here is derived from an EMBL/GenBank/DDBJ whole genome shotgun (WGS) entry which is preliminary data.</text>
</comment>
<evidence type="ECO:0000313" key="6">
    <source>
        <dbReference type="Proteomes" id="UP000274033"/>
    </source>
</evidence>
<accession>A0A3N9UJQ8</accession>
<keyword evidence="2 3" id="KW-0378">Hydrolase</keyword>
<name>A0A3N9UJQ8_9BACI</name>
<reference evidence="5 6" key="1">
    <citation type="journal article" date="2013" name="J. Microbiol.">
        <title>Lysinibacillus chungkukjangi sp. nov., isolated from Chungkukjang, Korean fermented soybean food.</title>
        <authorList>
            <person name="Kim S.J."/>
            <person name="Jang Y.H."/>
            <person name="Hamada M."/>
            <person name="Ahn J.H."/>
            <person name="Weon H.Y."/>
            <person name="Suzuki K."/>
            <person name="Whang K.S."/>
            <person name="Kwon S.W."/>
        </authorList>
    </citation>
    <scope>NUCLEOTIDE SEQUENCE [LARGE SCALE GENOMIC DNA]</scope>
    <source>
        <strain evidence="5 6">MCCC 1A12701</strain>
    </source>
</reference>
<evidence type="ECO:0000256" key="4">
    <source>
        <dbReference type="PIRSR" id="PIRSR610708-1"/>
    </source>
</evidence>
<dbReference type="PIRSF" id="PIRSF021362">
    <property type="entry name" value="UCP021362_HAD"/>
    <property type="match status" value="1"/>
</dbReference>
<dbReference type="InterPro" id="IPR052419">
    <property type="entry name" value="5_3-deoxyribonucleotidase-like"/>
</dbReference>
<feature type="active site" description="Proton donor" evidence="4">
    <location>
        <position position="8"/>
    </location>
</feature>
<dbReference type="PANTHER" id="PTHR35134">
    <property type="entry name" value="NUCLEOTIDASE YQFW-RELATED"/>
    <property type="match status" value="1"/>
</dbReference>
<dbReference type="RefSeq" id="WP_124761763.1">
    <property type="nucleotide sequence ID" value="NZ_JAFBDY010000001.1"/>
</dbReference>
<keyword evidence="6" id="KW-1185">Reference proteome</keyword>
<evidence type="ECO:0000313" key="5">
    <source>
        <dbReference type="EMBL" id="RQW76181.1"/>
    </source>
</evidence>
<comment type="similarity">
    <text evidence="1 3">Belongs to the 5'(3')-deoxyribonucleotidase family.</text>
</comment>
<feature type="active site" description="Nucleophile" evidence="4">
    <location>
        <position position="6"/>
    </location>
</feature>
<sequence>MRFGFDIDDTLINLREHAFHLYNRKLNQNVSLDIFRALKTVEIHEAFGLEKETGGKMWTSLLEEIYFTDCPAFDGAIEFLMKLQKEGHEIFYITSCPKEYCLKTLHWVKEKGFPVIHANFYCGMQDHEKINFIKNLKLDYYFDDKPAVLETLFDVSTKVYVKDQSYNQHVDIPRVKNWNEFIINS</sequence>
<dbReference type="InterPro" id="IPR010708">
    <property type="entry name" value="5'(3')-deoxyribonucleotidase"/>
</dbReference>
<organism evidence="5 6">
    <name type="scientific">Lysinibacillus composti</name>
    <dbReference type="NCBI Taxonomy" id="720633"/>
    <lineage>
        <taxon>Bacteria</taxon>
        <taxon>Bacillati</taxon>
        <taxon>Bacillota</taxon>
        <taxon>Bacilli</taxon>
        <taxon>Bacillales</taxon>
        <taxon>Bacillaceae</taxon>
        <taxon>Lysinibacillus</taxon>
    </lineage>
</organism>
<dbReference type="GO" id="GO:0008253">
    <property type="term" value="F:5'-nucleotidase activity"/>
    <property type="evidence" value="ECO:0007669"/>
    <property type="project" value="InterPro"/>
</dbReference>
<evidence type="ECO:0000256" key="1">
    <source>
        <dbReference type="ARBA" id="ARBA00009589"/>
    </source>
</evidence>
<dbReference type="InterPro" id="IPR036412">
    <property type="entry name" value="HAD-like_sf"/>
</dbReference>
<dbReference type="InterPro" id="IPR023214">
    <property type="entry name" value="HAD_sf"/>
</dbReference>
<evidence type="ECO:0000256" key="3">
    <source>
        <dbReference type="PIRNR" id="PIRNR021362"/>
    </source>
</evidence>
<dbReference type="OrthoDB" id="573782at2"/>
<dbReference type="Gene3D" id="3.40.50.1000">
    <property type="entry name" value="HAD superfamily/HAD-like"/>
    <property type="match status" value="1"/>
</dbReference>
<dbReference type="SUPFAM" id="SSF56784">
    <property type="entry name" value="HAD-like"/>
    <property type="match status" value="1"/>
</dbReference>
<dbReference type="AlphaFoldDB" id="A0A3N9UJQ8"/>
<evidence type="ECO:0000256" key="2">
    <source>
        <dbReference type="ARBA" id="ARBA00022801"/>
    </source>
</evidence>
<dbReference type="EC" id="3.1.3.-" evidence="3"/>
<dbReference type="Proteomes" id="UP000274033">
    <property type="component" value="Unassembled WGS sequence"/>
</dbReference>
<dbReference type="Pfam" id="PF06941">
    <property type="entry name" value="NT5C"/>
    <property type="match status" value="1"/>
</dbReference>
<proteinExistence type="inferred from homology"/>
<dbReference type="InterPro" id="IPR009206">
    <property type="entry name" value="Nucleotidase_putative"/>
</dbReference>
<dbReference type="EMBL" id="RRCT01000001">
    <property type="protein sequence ID" value="RQW76181.1"/>
    <property type="molecule type" value="Genomic_DNA"/>
</dbReference>
<protein>
    <recommendedName>
        <fullName evidence="3">Nucleotidase</fullName>
        <ecNumber evidence="3">3.1.3.-</ecNumber>
    </recommendedName>
</protein>